<proteinExistence type="predicted"/>
<dbReference type="EMBL" id="CAEZSI010000141">
    <property type="protein sequence ID" value="CAB4545857.1"/>
    <property type="molecule type" value="Genomic_DNA"/>
</dbReference>
<gene>
    <name evidence="2" type="ORF">UFOPK1412_00925</name>
</gene>
<evidence type="ECO:0000313" key="2">
    <source>
        <dbReference type="EMBL" id="CAB4545857.1"/>
    </source>
</evidence>
<protein>
    <submittedName>
        <fullName evidence="2">Unannotated protein</fullName>
    </submittedName>
</protein>
<sequence>MSTSARNASIPTSACAERSFASKENGRVTTPIVSAPISFAIFATIGAAPVPVPPPSPAVTKTISAPRKISSMSSE</sequence>
<accession>A0A6J6C460</accession>
<reference evidence="2" key="1">
    <citation type="submission" date="2020-05" db="EMBL/GenBank/DDBJ databases">
        <authorList>
            <person name="Chiriac C."/>
            <person name="Salcher M."/>
            <person name="Ghai R."/>
            <person name="Kavagutti S V."/>
        </authorList>
    </citation>
    <scope>NUCLEOTIDE SEQUENCE</scope>
</reference>
<dbReference type="AlphaFoldDB" id="A0A6J6C460"/>
<feature type="region of interest" description="Disordered" evidence="1">
    <location>
        <begin position="1"/>
        <end position="25"/>
    </location>
</feature>
<name>A0A6J6C460_9ZZZZ</name>
<feature type="region of interest" description="Disordered" evidence="1">
    <location>
        <begin position="53"/>
        <end position="75"/>
    </location>
</feature>
<organism evidence="2">
    <name type="scientific">freshwater metagenome</name>
    <dbReference type="NCBI Taxonomy" id="449393"/>
    <lineage>
        <taxon>unclassified sequences</taxon>
        <taxon>metagenomes</taxon>
        <taxon>ecological metagenomes</taxon>
    </lineage>
</organism>
<feature type="compositionally biased region" description="Polar residues" evidence="1">
    <location>
        <begin position="1"/>
        <end position="12"/>
    </location>
</feature>
<evidence type="ECO:0000256" key="1">
    <source>
        <dbReference type="SAM" id="MobiDB-lite"/>
    </source>
</evidence>